<comment type="similarity">
    <text evidence="2">Belongs to the membrane magnesium transporter (TC 1.A.67) family.</text>
</comment>
<reference evidence="8 9" key="1">
    <citation type="submission" date="2016-09" db="EMBL/GenBank/DDBJ databases">
        <title>Extensive genetic diversity and differential bi-allelic expression allows diatom success in the polar Southern Ocean.</title>
        <authorList>
            <consortium name="DOE Joint Genome Institute"/>
            <person name="Mock T."/>
            <person name="Otillar R.P."/>
            <person name="Strauss J."/>
            <person name="Dupont C."/>
            <person name="Frickenhaus S."/>
            <person name="Maumus F."/>
            <person name="Mcmullan M."/>
            <person name="Sanges R."/>
            <person name="Schmutz J."/>
            <person name="Toseland A."/>
            <person name="Valas R."/>
            <person name="Veluchamy A."/>
            <person name="Ward B.J."/>
            <person name="Allen A."/>
            <person name="Barry K."/>
            <person name="Falciatore A."/>
            <person name="Ferrante M."/>
            <person name="Fortunato A.E."/>
            <person name="Gloeckner G."/>
            <person name="Gruber A."/>
            <person name="Hipkin R."/>
            <person name="Janech M."/>
            <person name="Kroth P."/>
            <person name="Leese F."/>
            <person name="Lindquist E."/>
            <person name="Lyon B.R."/>
            <person name="Martin J."/>
            <person name="Mayer C."/>
            <person name="Parker M."/>
            <person name="Quesneville H."/>
            <person name="Raymond J."/>
            <person name="Uhlig C."/>
            <person name="Valentin K.U."/>
            <person name="Worden A.Z."/>
            <person name="Armbrust E.V."/>
            <person name="Bowler C."/>
            <person name="Green B."/>
            <person name="Moulton V."/>
            <person name="Van Oosterhout C."/>
            <person name="Grigoriev I."/>
        </authorList>
    </citation>
    <scope>NUCLEOTIDE SEQUENCE [LARGE SCALE GENOMIC DNA]</scope>
    <source>
        <strain evidence="8 9">CCMP1102</strain>
    </source>
</reference>
<keyword evidence="7" id="KW-0732">Signal</keyword>
<evidence type="ECO:0000256" key="4">
    <source>
        <dbReference type="ARBA" id="ARBA00022989"/>
    </source>
</evidence>
<organism evidence="8 9">
    <name type="scientific">Fragilariopsis cylindrus CCMP1102</name>
    <dbReference type="NCBI Taxonomy" id="635003"/>
    <lineage>
        <taxon>Eukaryota</taxon>
        <taxon>Sar</taxon>
        <taxon>Stramenopiles</taxon>
        <taxon>Ochrophyta</taxon>
        <taxon>Bacillariophyta</taxon>
        <taxon>Bacillariophyceae</taxon>
        <taxon>Bacillariophycidae</taxon>
        <taxon>Bacillariales</taxon>
        <taxon>Bacillariaceae</taxon>
        <taxon>Fragilariopsis</taxon>
    </lineage>
</organism>
<evidence type="ECO:0000256" key="7">
    <source>
        <dbReference type="SAM" id="SignalP"/>
    </source>
</evidence>
<evidence type="ECO:0000313" key="8">
    <source>
        <dbReference type="EMBL" id="OEU19037.1"/>
    </source>
</evidence>
<protein>
    <submittedName>
        <fullName evidence="8">Uncharacterized protein</fullName>
    </submittedName>
</protein>
<dbReference type="InParanoid" id="A0A1E7FLM9"/>
<name>A0A1E7FLM9_9STRA</name>
<evidence type="ECO:0000256" key="5">
    <source>
        <dbReference type="ARBA" id="ARBA00023136"/>
    </source>
</evidence>
<feature type="region of interest" description="Disordered" evidence="6">
    <location>
        <begin position="41"/>
        <end position="63"/>
    </location>
</feature>
<evidence type="ECO:0000256" key="2">
    <source>
        <dbReference type="ARBA" id="ARBA00006109"/>
    </source>
</evidence>
<comment type="subcellular location">
    <subcellularLocation>
        <location evidence="1">Endomembrane system</location>
        <topology evidence="1">Multi-pass membrane protein</topology>
    </subcellularLocation>
</comment>
<proteinExistence type="inferred from homology"/>
<feature type="chain" id="PRO_5009193258" evidence="7">
    <location>
        <begin position="24"/>
        <end position="143"/>
    </location>
</feature>
<keyword evidence="4" id="KW-1133">Transmembrane helix</keyword>
<keyword evidence="9" id="KW-1185">Reference proteome</keyword>
<dbReference type="OrthoDB" id="44756at2759"/>
<sequence length="143" mass="15815">MAGSISFFLKGTGAVLMLHAAYSCMHYRSILQDLDLVTTSSSGSDGQHQDYETETSSSSETTTETMMIPPIDVYIEVVVAFVLILLGELYGIGLLQSVELVVSAENENEVKRKSLTAPAYRTRDFDIYNNRSKALLHRATKNE</sequence>
<dbReference type="Proteomes" id="UP000095751">
    <property type="component" value="Unassembled WGS sequence"/>
</dbReference>
<dbReference type="Pfam" id="PF10270">
    <property type="entry name" value="MMgT"/>
    <property type="match status" value="1"/>
</dbReference>
<evidence type="ECO:0000313" key="9">
    <source>
        <dbReference type="Proteomes" id="UP000095751"/>
    </source>
</evidence>
<feature type="signal peptide" evidence="7">
    <location>
        <begin position="1"/>
        <end position="23"/>
    </location>
</feature>
<keyword evidence="5" id="KW-0472">Membrane</keyword>
<gene>
    <name evidence="8" type="ORF">FRACYDRAFT_237330</name>
</gene>
<dbReference type="InterPro" id="IPR018937">
    <property type="entry name" value="MMgT"/>
</dbReference>
<dbReference type="AlphaFoldDB" id="A0A1E7FLM9"/>
<feature type="compositionally biased region" description="Low complexity" evidence="6">
    <location>
        <begin position="54"/>
        <end position="63"/>
    </location>
</feature>
<accession>A0A1E7FLM9</accession>
<keyword evidence="3" id="KW-0812">Transmembrane</keyword>
<dbReference type="GO" id="GO:0012505">
    <property type="term" value="C:endomembrane system"/>
    <property type="evidence" value="ECO:0007669"/>
    <property type="project" value="UniProtKB-SubCell"/>
</dbReference>
<evidence type="ECO:0000256" key="3">
    <source>
        <dbReference type="ARBA" id="ARBA00022692"/>
    </source>
</evidence>
<evidence type="ECO:0000256" key="1">
    <source>
        <dbReference type="ARBA" id="ARBA00004127"/>
    </source>
</evidence>
<dbReference type="KEGG" id="fcy:FRACYDRAFT_237330"/>
<evidence type="ECO:0000256" key="6">
    <source>
        <dbReference type="SAM" id="MobiDB-lite"/>
    </source>
</evidence>
<dbReference type="EMBL" id="KV784356">
    <property type="protein sequence ID" value="OEU19037.1"/>
    <property type="molecule type" value="Genomic_DNA"/>
</dbReference>